<feature type="compositionally biased region" description="Acidic residues" evidence="6">
    <location>
        <begin position="792"/>
        <end position="806"/>
    </location>
</feature>
<feature type="domain" description="Bromo" evidence="7">
    <location>
        <begin position="1291"/>
        <end position="1361"/>
    </location>
</feature>
<dbReference type="Pfam" id="PF00439">
    <property type="entry name" value="Bromodomain"/>
    <property type="match status" value="2"/>
</dbReference>
<dbReference type="PROSITE" id="PS00678">
    <property type="entry name" value="WD_REPEATS_1"/>
    <property type="match status" value="3"/>
</dbReference>
<sequence length="2163" mass="244939">MTDKSSVRESIVVPELYFLIAKFLSAGPLQETAKVLIRELEEQKILPKRIDWEGSEHDQTFEELESKYPHIGANHLLEICCKIGPILDKELPPSVPGVVSLLGSGRQSLLRTKESICRPRSLLDYCTRIHGMPLPDSEACKPTHNLLKVLMGREAGGSITRKLLIPTGFYSKTKLLRRTLGHLSAVYCVLFDRSGRYIVTGADDLLVKLWSAIDGRLLATFRGASAEITDIAINLDNTLLAAGSLDRILRVWDLQTTAPIAVLPGHTGMITSVNFCPSPRGDLKYLVTTSTDGSVAFWQYTTPRGGKTVFAPKPIQYHEKLRPGQAQMICASFSPGGIFLAAGSADHHVRVYLMQEEGPKRILETEAHSDAVDSIQWAHKGLRFISGSKDGTAHVWSFESQQWKSLKLNMTEKLPNCPENNEEGKRLKVTMVSWDYSDKWVITAVNDFSIKIWDSRTGKLHKVLRGHKDELYVLESHPKDEHILLSAGHDGQLYLWDIFAGVSIAHFVNNIDGQGHGGVFDAKWSPDGTMIAATDSHGHILMFGLGAGHERFKTLPKELFFHTDYRPLLRDANHLVMDEQTQMMPHLMPPPFLVDVDGNPYPPVFQRLVPGRENCPTDQLVPNIAVGPEGVEVVDSSLSHIDRLIEALANRQGHEQAPDSNNDRVNNSINIRLMNNSPRGTGRVGPRRNGDVEGVRQSSGNWQRESTFKWIRRIFVRPMKYAHLQNLKQTVYGAGQEEQEIYRREMRRRPIMINTTNANTALQGSSSRQRGTRNARRGPRPAYRTRAVREREEEEIHEEEDEDEESASNSSADSSFSTAVNEDMLSGSSSSETESSDYSDWVADKPGPNLEPPKRSKRKPVERRAFSPSSDTTSQQGNQANRRKKVQIPGTNGEIPEQFRPPEWLSEVIPRKAPYYPQMGDEVVYFRQGHQRYLDAVRAKKVYKLTNSSEPWNSLTLRDHELCRVIGIKYEIRPPRLCCMKLAIINRDGQMVGKTFTIKYHDMPDVLDFLVLKQTYDTAVARNWSPGDRFRCMIDDGWWMGQIESRVALSNEFPDSLFMCFRVRWDNGEYEYMSPWDMEPIDENRLPAEVGGAVPVLPEELRATLYQPKAEEWPRGDRDASCRRIIAGLELVMGLAIADAFLVPVDLNIYPEYAYVVEYPIDLTTIKARFENHFYRRITSAQFDVRYLATNAEKFNQSHSNIVKHARIITDLCLRIIRDPNEVDVGAVYHQLVATYISSDSENENDNEPVPSTSTAPPPTTRKAAASRRSKRLRSDTDWRVSCRELLDLLVQCDDSAPFREPVDTLEHPDYLQIVDTPMDLRTVKEDLLGGNYEGPLDFAKDVRLIFQNSRNYNTNKRSRIYSMTLRLSTLFETHIKPILYNWKSTRRRSNKSNVKNSPSKNKPGTSKMVTRSRPTNGNSGAGPSNNKHIHNTSDESDGDDDDNEVNAGRGSTRARSNRFPRRNLNNATNGVSSSTPRKLNAAPGPSKRNTRPNTSQHSQETTSDSSSTSSSSSSSSDDDSEESAGIPVSELGHSRRQRRLPARNNRSNDSEDSYKPTERRAKSRKQRRANSPVVRQTKRARNSQSDENPGKSMPRKRGKFAKKSSATSEDESNPESDKVSKQTRTARKPPLANESRSLRRTRQNNTEDSEHNSGEKVNSRSTTNRHRHHESDHSYHLTERPGRFVVESDTEQEVARPTRASVRRAVIEWGRRNSMDEAEDDEDENSRGARRSTRRPPARRKKTSESEPSGEETITPEIIPSRRNPPPLRQVRTNRNSRVLPDDESDDEPPALSRQHPTVSEQRSRPTRNIVDNRIINGGSSAILRTNQQLRSRQTTTSTATVGSVTRSHANSTTNLDSIPSSSSSALRSQSSAFRSHVQVDHNYGEPGPSTMRHTRRMLSRHQRNANELDLLCDEVDPLELPSSHVENISSRLRMRHNVNSTTPNGNVVEDHRVADRPVRRGRNTRPRYDYDNDDDDEEEENFDDPSSENDDQTDSEDNQPLKQRPSTGLRSRAAHQISPANNASSRTRSLRSKRYMSDDEDDEDYDDYDEFEDRPHGRNRSSRNTRNQKRPRYNEDSGESSPDDHRRKRRVGMRSSSPPSPPSSSYRHRYATGNGSNLRMQQNASNEEVDSDIDNNEQTVSISSRGRVRKITAKARGLFRE</sequence>
<accession>A0A7R8V7G2</accession>
<feature type="compositionally biased region" description="Basic and acidic residues" evidence="6">
    <location>
        <begin position="1547"/>
        <end position="1561"/>
    </location>
</feature>
<feature type="region of interest" description="Disordered" evidence="6">
    <location>
        <begin position="1240"/>
        <end position="1271"/>
    </location>
</feature>
<feature type="domain" description="Bromo" evidence="7">
    <location>
        <begin position="1133"/>
        <end position="1203"/>
    </location>
</feature>
<feature type="repeat" description="WD" evidence="5">
    <location>
        <begin position="365"/>
        <end position="400"/>
    </location>
</feature>
<feature type="region of interest" description="Disordered" evidence="6">
    <location>
        <begin position="1933"/>
        <end position="2145"/>
    </location>
</feature>
<dbReference type="SMART" id="SM00320">
    <property type="entry name" value="WD40"/>
    <property type="match status" value="8"/>
</dbReference>
<feature type="repeat" description="WD" evidence="5">
    <location>
        <begin position="221"/>
        <end position="262"/>
    </location>
</feature>
<dbReference type="PANTHER" id="PTHR16266:SF17">
    <property type="entry name" value="BRWD3"/>
    <property type="match status" value="1"/>
</dbReference>
<dbReference type="InterPro" id="IPR057452">
    <property type="entry name" value="BRWD/PHIP_N"/>
</dbReference>
<keyword evidence="9" id="KW-1185">Reference proteome</keyword>
<feature type="compositionally biased region" description="Acidic residues" evidence="6">
    <location>
        <begin position="1973"/>
        <end position="1999"/>
    </location>
</feature>
<dbReference type="FunFam" id="2.130.10.10:FF:001397">
    <property type="entry name" value="AGAP002030-PA-like protein"/>
    <property type="match status" value="1"/>
</dbReference>
<keyword evidence="2" id="KW-0677">Repeat</keyword>
<evidence type="ECO:0000256" key="4">
    <source>
        <dbReference type="PROSITE-ProRule" id="PRU00035"/>
    </source>
</evidence>
<dbReference type="Pfam" id="PF25437">
    <property type="entry name" value="BRWD1_N"/>
    <property type="match status" value="1"/>
</dbReference>
<feature type="repeat" description="WD" evidence="5">
    <location>
        <begin position="464"/>
        <end position="498"/>
    </location>
</feature>
<dbReference type="GO" id="GO:0006357">
    <property type="term" value="P:regulation of transcription by RNA polymerase II"/>
    <property type="evidence" value="ECO:0007669"/>
    <property type="project" value="TreeGrafter"/>
</dbReference>
<dbReference type="GO" id="GO:0005634">
    <property type="term" value="C:nucleus"/>
    <property type="evidence" value="ECO:0007669"/>
    <property type="project" value="TreeGrafter"/>
</dbReference>
<feature type="compositionally biased region" description="Low complexity" evidence="6">
    <location>
        <begin position="1826"/>
        <end position="1877"/>
    </location>
</feature>
<dbReference type="InterPro" id="IPR001487">
    <property type="entry name" value="Bromodomain"/>
</dbReference>
<feature type="repeat" description="WD" evidence="5">
    <location>
        <begin position="179"/>
        <end position="220"/>
    </location>
</feature>
<feature type="compositionally biased region" description="Low complexity" evidence="6">
    <location>
        <begin position="1392"/>
        <end position="1403"/>
    </location>
</feature>
<dbReference type="FunFam" id="1.20.920.10:FF:000044">
    <property type="entry name" value="Bromodomain and WD repeat domain-containing 1"/>
    <property type="match status" value="1"/>
</dbReference>
<dbReference type="SMART" id="SM00297">
    <property type="entry name" value="BROMO"/>
    <property type="match status" value="2"/>
</dbReference>
<evidence type="ECO:0000256" key="6">
    <source>
        <dbReference type="SAM" id="MobiDB-lite"/>
    </source>
</evidence>
<feature type="repeat" description="WD" evidence="5">
    <location>
        <begin position="422"/>
        <end position="463"/>
    </location>
</feature>
<feature type="compositionally biased region" description="Basic residues" evidence="6">
    <location>
        <begin position="1594"/>
        <end position="1603"/>
    </location>
</feature>
<feature type="compositionally biased region" description="Basic residues" evidence="6">
    <location>
        <begin position="1729"/>
        <end position="1743"/>
    </location>
</feature>
<dbReference type="SUPFAM" id="SSF50978">
    <property type="entry name" value="WD40 repeat-like"/>
    <property type="match status" value="1"/>
</dbReference>
<evidence type="ECO:0000259" key="7">
    <source>
        <dbReference type="PROSITE" id="PS50014"/>
    </source>
</evidence>
<feature type="region of interest" description="Disordered" evidence="6">
    <location>
        <begin position="746"/>
        <end position="898"/>
    </location>
</feature>
<keyword evidence="1 5" id="KW-0853">WD repeat</keyword>
<dbReference type="OrthoDB" id="10265743at2759"/>
<evidence type="ECO:0000256" key="3">
    <source>
        <dbReference type="ARBA" id="ARBA00023117"/>
    </source>
</evidence>
<dbReference type="Gene3D" id="2.130.10.10">
    <property type="entry name" value="YVTN repeat-like/Quinoprotein amine dehydrogenase"/>
    <property type="match status" value="3"/>
</dbReference>
<dbReference type="Proteomes" id="UP000594454">
    <property type="component" value="Chromosome 6"/>
</dbReference>
<dbReference type="Pfam" id="PF25313">
    <property type="entry name" value="BRWD_AD"/>
    <property type="match status" value="1"/>
</dbReference>
<feature type="compositionally biased region" description="Basic and acidic residues" evidence="6">
    <location>
        <begin position="1649"/>
        <end position="1659"/>
    </location>
</feature>
<gene>
    <name evidence="8" type="ORF">HERILL_LOCUS15794</name>
</gene>
<evidence type="ECO:0000256" key="5">
    <source>
        <dbReference type="PROSITE-ProRule" id="PRU00221"/>
    </source>
</evidence>
<dbReference type="InterPro" id="IPR019775">
    <property type="entry name" value="WD40_repeat_CS"/>
</dbReference>
<dbReference type="PRINTS" id="PR00503">
    <property type="entry name" value="BROMODOMAIN"/>
</dbReference>
<dbReference type="GO" id="GO:0008360">
    <property type="term" value="P:regulation of cell shape"/>
    <property type="evidence" value="ECO:0007669"/>
    <property type="project" value="TreeGrafter"/>
</dbReference>
<feature type="compositionally biased region" description="Polar residues" evidence="6">
    <location>
        <begin position="2000"/>
        <end position="2011"/>
    </location>
</feature>
<dbReference type="CDD" id="cd00200">
    <property type="entry name" value="WD40"/>
    <property type="match status" value="1"/>
</dbReference>
<feature type="compositionally biased region" description="Basic and acidic residues" evidence="6">
    <location>
        <begin position="1950"/>
        <end position="1960"/>
    </location>
</feature>
<feature type="compositionally biased region" description="Basic residues" evidence="6">
    <location>
        <begin position="770"/>
        <end position="779"/>
    </location>
</feature>
<feature type="compositionally biased region" description="Low complexity" evidence="6">
    <location>
        <begin position="1495"/>
        <end position="1516"/>
    </location>
</feature>
<feature type="repeat" description="WD" evidence="5">
    <location>
        <begin position="263"/>
        <end position="308"/>
    </location>
</feature>
<dbReference type="InterPro" id="IPR036427">
    <property type="entry name" value="Bromodomain-like_sf"/>
</dbReference>
<dbReference type="InterPro" id="IPR036322">
    <property type="entry name" value="WD40_repeat_dom_sf"/>
</dbReference>
<feature type="compositionally biased region" description="Basic residues" evidence="6">
    <location>
        <begin position="2059"/>
        <end position="2073"/>
    </location>
</feature>
<dbReference type="FunFam" id="2.130.10.10:FF:000997">
    <property type="entry name" value="AGAP002030-PA-like protein"/>
    <property type="match status" value="1"/>
</dbReference>
<dbReference type="FunCoup" id="A0A7R8V7G2">
    <property type="interactions" value="2091"/>
</dbReference>
<feature type="compositionally biased region" description="Acidic residues" evidence="6">
    <location>
        <begin position="2040"/>
        <end position="2054"/>
    </location>
</feature>
<feature type="compositionally biased region" description="Polar residues" evidence="6">
    <location>
        <begin position="2020"/>
        <end position="2029"/>
    </location>
</feature>
<feature type="compositionally biased region" description="Low complexity" evidence="6">
    <location>
        <begin position="807"/>
        <end position="840"/>
    </location>
</feature>
<feature type="region of interest" description="Disordered" evidence="6">
    <location>
        <begin position="672"/>
        <end position="699"/>
    </location>
</feature>
<dbReference type="SUPFAM" id="SSF47370">
    <property type="entry name" value="Bromodomain"/>
    <property type="match status" value="2"/>
</dbReference>
<protein>
    <recommendedName>
        <fullName evidence="7">Bromo domain-containing protein</fullName>
    </recommendedName>
</protein>
<reference evidence="8 9" key="1">
    <citation type="submission" date="2020-11" db="EMBL/GenBank/DDBJ databases">
        <authorList>
            <person name="Wallbank WR R."/>
            <person name="Pardo Diaz C."/>
            <person name="Kozak K."/>
            <person name="Martin S."/>
            <person name="Jiggins C."/>
            <person name="Moest M."/>
            <person name="Warren A I."/>
            <person name="Generalovic N T."/>
            <person name="Byers J.R.P. K."/>
            <person name="Montejo-Kovacevich G."/>
            <person name="Yen C E."/>
        </authorList>
    </citation>
    <scope>NUCLEOTIDE SEQUENCE [LARGE SCALE GENOMIC DNA]</scope>
</reference>
<dbReference type="FunFam" id="2.130.10.10:FF:000674">
    <property type="entry name" value="WD-repeat protein, putative"/>
    <property type="match status" value="1"/>
</dbReference>
<dbReference type="Pfam" id="PF00400">
    <property type="entry name" value="WD40"/>
    <property type="match status" value="8"/>
</dbReference>
<dbReference type="FunFam" id="1.20.920.10:FF:000066">
    <property type="entry name" value="Transcription initiation factor TFIID subunit 1"/>
    <property type="match status" value="1"/>
</dbReference>
<feature type="compositionally biased region" description="Polar residues" evidence="6">
    <location>
        <begin position="867"/>
        <end position="880"/>
    </location>
</feature>
<dbReference type="InterPro" id="IPR015943">
    <property type="entry name" value="WD40/YVTN_repeat-like_dom_sf"/>
</dbReference>
<organism evidence="8 9">
    <name type="scientific">Hermetia illucens</name>
    <name type="common">Black soldier fly</name>
    <dbReference type="NCBI Taxonomy" id="343691"/>
    <lineage>
        <taxon>Eukaryota</taxon>
        <taxon>Metazoa</taxon>
        <taxon>Ecdysozoa</taxon>
        <taxon>Arthropoda</taxon>
        <taxon>Hexapoda</taxon>
        <taxon>Insecta</taxon>
        <taxon>Pterygota</taxon>
        <taxon>Neoptera</taxon>
        <taxon>Endopterygota</taxon>
        <taxon>Diptera</taxon>
        <taxon>Brachycera</taxon>
        <taxon>Stratiomyomorpha</taxon>
        <taxon>Stratiomyidae</taxon>
        <taxon>Hermetiinae</taxon>
        <taxon>Hermetia</taxon>
    </lineage>
</organism>
<dbReference type="InterPro" id="IPR052060">
    <property type="entry name" value="Bromo_WD_repeat"/>
</dbReference>
<dbReference type="PROSITE" id="PS50082">
    <property type="entry name" value="WD_REPEATS_2"/>
    <property type="match status" value="6"/>
</dbReference>
<dbReference type="EMBL" id="LR899014">
    <property type="protein sequence ID" value="CAD7093517.1"/>
    <property type="molecule type" value="Genomic_DNA"/>
</dbReference>
<keyword evidence="3 4" id="KW-0103">Bromodomain</keyword>
<feature type="compositionally biased region" description="Polar residues" evidence="6">
    <location>
        <begin position="1404"/>
        <end position="1427"/>
    </location>
</feature>
<evidence type="ECO:0000313" key="8">
    <source>
        <dbReference type="EMBL" id="CAD7093517.1"/>
    </source>
</evidence>
<evidence type="ECO:0000256" key="1">
    <source>
        <dbReference type="ARBA" id="ARBA00022574"/>
    </source>
</evidence>
<feature type="compositionally biased region" description="Polar residues" evidence="6">
    <location>
        <begin position="2115"/>
        <end position="2128"/>
    </location>
</feature>
<feature type="region of interest" description="Disordered" evidence="6">
    <location>
        <begin position="1387"/>
        <end position="1893"/>
    </location>
</feature>
<dbReference type="GO" id="GO:0007010">
    <property type="term" value="P:cytoskeleton organization"/>
    <property type="evidence" value="ECO:0007669"/>
    <property type="project" value="TreeGrafter"/>
</dbReference>
<dbReference type="InterPro" id="IPR057451">
    <property type="entry name" value="BRWD/PHIP_AD"/>
</dbReference>
<evidence type="ECO:0000313" key="9">
    <source>
        <dbReference type="Proteomes" id="UP000594454"/>
    </source>
</evidence>
<evidence type="ECO:0000256" key="2">
    <source>
        <dbReference type="ARBA" id="ARBA00022737"/>
    </source>
</evidence>
<dbReference type="PROSITE" id="PS50294">
    <property type="entry name" value="WD_REPEATS_REGION"/>
    <property type="match status" value="5"/>
</dbReference>
<feature type="compositionally biased region" description="Basic and acidic residues" evidence="6">
    <location>
        <begin position="1670"/>
        <end position="1683"/>
    </location>
</feature>
<dbReference type="CDD" id="cd05529">
    <property type="entry name" value="Bromo_WDR9_I_like"/>
    <property type="match status" value="1"/>
</dbReference>
<feature type="compositionally biased region" description="Polar residues" evidence="6">
    <location>
        <begin position="753"/>
        <end position="769"/>
    </location>
</feature>
<name>A0A7R8V7G2_HERIL</name>
<feature type="compositionally biased region" description="Polar residues" evidence="6">
    <location>
        <begin position="1464"/>
        <end position="1478"/>
    </location>
</feature>
<dbReference type="Gene3D" id="1.20.920.10">
    <property type="entry name" value="Bromodomain-like"/>
    <property type="match status" value="2"/>
</dbReference>
<dbReference type="InterPro" id="IPR018359">
    <property type="entry name" value="Bromodomain_CS"/>
</dbReference>
<feature type="compositionally biased region" description="Acidic residues" evidence="6">
    <location>
        <begin position="1435"/>
        <end position="1445"/>
    </location>
</feature>
<dbReference type="PANTHER" id="PTHR16266">
    <property type="entry name" value="WD REPEAT DOMAIN 9"/>
    <property type="match status" value="1"/>
</dbReference>
<feature type="compositionally biased region" description="Basic and acidic residues" evidence="6">
    <location>
        <begin position="1706"/>
        <end position="1716"/>
    </location>
</feature>
<dbReference type="PROSITE" id="PS50014">
    <property type="entry name" value="BROMODOMAIN_2"/>
    <property type="match status" value="2"/>
</dbReference>
<proteinExistence type="predicted"/>
<dbReference type="InterPro" id="IPR001680">
    <property type="entry name" value="WD40_rpt"/>
</dbReference>
<dbReference type="InParanoid" id="A0A7R8V7G2"/>
<dbReference type="PROSITE" id="PS00633">
    <property type="entry name" value="BROMODOMAIN_1"/>
    <property type="match status" value="1"/>
</dbReference>
<dbReference type="OMA" id="NELFFHT"/>